<feature type="domain" description="Mos1 transposase HTH" evidence="1">
    <location>
        <begin position="6"/>
        <end position="49"/>
    </location>
</feature>
<dbReference type="AlphaFoldDB" id="A0A564YH29"/>
<dbReference type="EMBL" id="CABIJS010000222">
    <property type="protein sequence ID" value="VUZ46597.1"/>
    <property type="molecule type" value="Genomic_DNA"/>
</dbReference>
<gene>
    <name evidence="2" type="ORF">WMSIL1_LOCUS6632</name>
</gene>
<organism evidence="2 3">
    <name type="scientific">Hymenolepis diminuta</name>
    <name type="common">Rat tapeworm</name>
    <dbReference type="NCBI Taxonomy" id="6216"/>
    <lineage>
        <taxon>Eukaryota</taxon>
        <taxon>Metazoa</taxon>
        <taxon>Spiralia</taxon>
        <taxon>Lophotrochozoa</taxon>
        <taxon>Platyhelminthes</taxon>
        <taxon>Cestoda</taxon>
        <taxon>Eucestoda</taxon>
        <taxon>Cyclophyllidea</taxon>
        <taxon>Hymenolepididae</taxon>
        <taxon>Hymenolepis</taxon>
    </lineage>
</organism>
<accession>A0A564YH29</accession>
<keyword evidence="3" id="KW-1185">Reference proteome</keyword>
<proteinExistence type="predicted"/>
<evidence type="ECO:0000313" key="2">
    <source>
        <dbReference type="EMBL" id="VUZ46597.1"/>
    </source>
</evidence>
<sequence>MYTPNRKHIKHISLFEFHQGNAPSSAAKTLKDTYGNDVVKEKTCRRWFSAGGFKKDDFSLKDERQTESRKLKNSILSNCNLLLMKIQPALPDKRAKSLT</sequence>
<evidence type="ECO:0000313" key="3">
    <source>
        <dbReference type="Proteomes" id="UP000321570"/>
    </source>
</evidence>
<evidence type="ECO:0000259" key="1">
    <source>
        <dbReference type="Pfam" id="PF17906"/>
    </source>
</evidence>
<name>A0A564YH29_HYMDI</name>
<dbReference type="Gene3D" id="1.10.10.1450">
    <property type="match status" value="1"/>
</dbReference>
<dbReference type="Proteomes" id="UP000321570">
    <property type="component" value="Unassembled WGS sequence"/>
</dbReference>
<reference evidence="2 3" key="1">
    <citation type="submission" date="2019-07" db="EMBL/GenBank/DDBJ databases">
        <authorList>
            <person name="Jastrzebski P J."/>
            <person name="Paukszto L."/>
            <person name="Jastrzebski P J."/>
        </authorList>
    </citation>
    <scope>NUCLEOTIDE SEQUENCE [LARGE SCALE GENOMIC DNA]</scope>
    <source>
        <strain evidence="2 3">WMS-il1</strain>
    </source>
</reference>
<protein>
    <recommendedName>
        <fullName evidence="1">Mos1 transposase HTH domain-containing protein</fullName>
    </recommendedName>
</protein>
<dbReference type="Pfam" id="PF17906">
    <property type="entry name" value="HTH_48"/>
    <property type="match status" value="1"/>
</dbReference>
<dbReference type="InterPro" id="IPR041426">
    <property type="entry name" value="Mos1_HTH"/>
</dbReference>